<protein>
    <submittedName>
        <fullName evidence="2">Uncharacterized protein</fullName>
    </submittedName>
</protein>
<evidence type="ECO:0000313" key="3">
    <source>
        <dbReference type="Proteomes" id="UP000240569"/>
    </source>
</evidence>
<evidence type="ECO:0000313" key="2">
    <source>
        <dbReference type="EMBL" id="PSN85427.1"/>
    </source>
</evidence>
<reference evidence="2 3" key="1">
    <citation type="submission" date="2017-04" db="EMBL/GenBank/DDBJ databases">
        <title>Novel microbial lineages endemic to geothermal iron-oxide mats fill important gaps in the evolutionary history of Archaea.</title>
        <authorList>
            <person name="Jay Z.J."/>
            <person name="Beam J.P."/>
            <person name="Dlakic M."/>
            <person name="Rusch D.B."/>
            <person name="Kozubal M.A."/>
            <person name="Inskeep W.P."/>
        </authorList>
    </citation>
    <scope>NUCLEOTIDE SEQUENCE [LARGE SCALE GENOMIC DNA]</scope>
    <source>
        <strain evidence="2">BE_D</strain>
    </source>
</reference>
<proteinExistence type="predicted"/>
<comment type="caution">
    <text evidence="2">The sequence shown here is derived from an EMBL/GenBank/DDBJ whole genome shotgun (WGS) entry which is preliminary data.</text>
</comment>
<dbReference type="Proteomes" id="UP000240569">
    <property type="component" value="Unassembled WGS sequence"/>
</dbReference>
<evidence type="ECO:0000256" key="1">
    <source>
        <dbReference type="SAM" id="Phobius"/>
    </source>
</evidence>
<sequence length="95" mass="10866">MSIIESILPLWFYQAYIVALVVISVLGFAYDALEKRSSSSFFKKEGCALQKEARKPLKSSHVCSKRWRSTSRRLPSFQSVERQEGLLTFLCFGVL</sequence>
<name>A0A2R6AGB9_9ARCH</name>
<organism evidence="2 3">
    <name type="scientific">Candidatus Marsarchaeota G1 archaeon BE_D</name>
    <dbReference type="NCBI Taxonomy" id="1978156"/>
    <lineage>
        <taxon>Archaea</taxon>
        <taxon>Candidatus Marsarchaeota</taxon>
        <taxon>Candidatus Marsarchaeota group 1</taxon>
    </lineage>
</organism>
<dbReference type="AlphaFoldDB" id="A0A2R6AGB9"/>
<accession>A0A2R6AGB9</accession>
<gene>
    <name evidence="2" type="ORF">B9Q02_06455</name>
</gene>
<keyword evidence="1" id="KW-0472">Membrane</keyword>
<keyword evidence="1" id="KW-1133">Transmembrane helix</keyword>
<feature type="transmembrane region" description="Helical" evidence="1">
    <location>
        <begin position="12"/>
        <end position="33"/>
    </location>
</feature>
<keyword evidence="1" id="KW-0812">Transmembrane</keyword>
<dbReference type="EMBL" id="NEXD01000032">
    <property type="protein sequence ID" value="PSN85427.1"/>
    <property type="molecule type" value="Genomic_DNA"/>
</dbReference>